<feature type="domain" description="DUF559" evidence="1">
    <location>
        <begin position="3"/>
        <end position="107"/>
    </location>
</feature>
<dbReference type="Proteomes" id="UP000237423">
    <property type="component" value="Unassembled WGS sequence"/>
</dbReference>
<evidence type="ECO:0000259" key="1">
    <source>
        <dbReference type="Pfam" id="PF04480"/>
    </source>
</evidence>
<organism evidence="2 3">
    <name type="scientific">Methylovulum psychrotolerans</name>
    <dbReference type="NCBI Taxonomy" id="1704499"/>
    <lineage>
        <taxon>Bacteria</taxon>
        <taxon>Pseudomonadati</taxon>
        <taxon>Pseudomonadota</taxon>
        <taxon>Gammaproteobacteria</taxon>
        <taxon>Methylococcales</taxon>
        <taxon>Methylococcaceae</taxon>
        <taxon>Methylovulum</taxon>
    </lineage>
</organism>
<name>A0A2S5CQQ2_9GAMM</name>
<dbReference type="EMBL" id="PGFZ01000001">
    <property type="protein sequence ID" value="POZ53096.1"/>
    <property type="molecule type" value="Genomic_DNA"/>
</dbReference>
<dbReference type="PANTHER" id="PTHR38590:SF1">
    <property type="entry name" value="BLL0828 PROTEIN"/>
    <property type="match status" value="1"/>
</dbReference>
<dbReference type="InterPro" id="IPR047216">
    <property type="entry name" value="Endonuclease_DUF559_bact"/>
</dbReference>
<evidence type="ECO:0000313" key="2">
    <source>
        <dbReference type="EMBL" id="POZ53096.1"/>
    </source>
</evidence>
<dbReference type="AlphaFoldDB" id="A0A2S5CQQ2"/>
<comment type="caution">
    <text evidence="2">The sequence shown here is derived from an EMBL/GenBank/DDBJ whole genome shotgun (WGS) entry which is preliminary data.</text>
</comment>
<dbReference type="PANTHER" id="PTHR38590">
    <property type="entry name" value="BLL0828 PROTEIN"/>
    <property type="match status" value="1"/>
</dbReference>
<dbReference type="InterPro" id="IPR011335">
    <property type="entry name" value="Restrct_endonuc-II-like"/>
</dbReference>
<evidence type="ECO:0000313" key="3">
    <source>
        <dbReference type="Proteomes" id="UP000237423"/>
    </source>
</evidence>
<sequence length="115" mass="13788">MVHTENARLLRKNQTDAERWLWQKLRNKQLLELKFRRQFPIDRYIVDFVCLELKLVIELDGSQHIAQADYDEQRRLCLEQRGFKIIRFWNNEVLGNGEGVLDAIYQLVLDSKTNV</sequence>
<accession>A0A2S5CQQ2</accession>
<dbReference type="RefSeq" id="WP_103972937.1">
    <property type="nucleotide sequence ID" value="NZ_PGFZ01000001.1"/>
</dbReference>
<dbReference type="Pfam" id="PF04480">
    <property type="entry name" value="DUF559"/>
    <property type="match status" value="1"/>
</dbReference>
<dbReference type="Gene3D" id="3.40.960.10">
    <property type="entry name" value="VSR Endonuclease"/>
    <property type="match status" value="1"/>
</dbReference>
<dbReference type="CDD" id="cd01038">
    <property type="entry name" value="Endonuclease_DUF559"/>
    <property type="match status" value="1"/>
</dbReference>
<dbReference type="SUPFAM" id="SSF52980">
    <property type="entry name" value="Restriction endonuclease-like"/>
    <property type="match status" value="1"/>
</dbReference>
<protein>
    <recommendedName>
        <fullName evidence="1">DUF559 domain-containing protein</fullName>
    </recommendedName>
</protein>
<gene>
    <name evidence="2" type="ORF">AADEFJLK_00106</name>
</gene>
<dbReference type="InterPro" id="IPR007569">
    <property type="entry name" value="DUF559"/>
</dbReference>
<reference evidence="2 3" key="1">
    <citation type="submission" date="2017-11" db="EMBL/GenBank/DDBJ databases">
        <title>Draft Genome Sequence of Methylobacter psychrotolerans Sph1T, an Obligate Methanotroph from Low-Temperature Environments.</title>
        <authorList>
            <person name="Oshkin I.Y."/>
            <person name="Miroshnikov K."/>
            <person name="Belova S.E."/>
            <person name="Korzhenkov A."/>
            <person name="Toshchakov S.V."/>
            <person name="Dedysh S.N."/>
        </authorList>
    </citation>
    <scope>NUCLEOTIDE SEQUENCE [LARGE SCALE GENOMIC DNA]</scope>
    <source>
        <strain evidence="2 3">Sph1</strain>
    </source>
</reference>
<proteinExistence type="predicted"/>